<comment type="caution">
    <text evidence="4">The sequence shown here is derived from an EMBL/GenBank/DDBJ whole genome shotgun (WGS) entry which is preliminary data.</text>
</comment>
<dbReference type="AlphaFoldDB" id="A0A419RR60"/>
<dbReference type="InterPro" id="IPR043504">
    <property type="entry name" value="Peptidase_S1_PA_chymotrypsin"/>
</dbReference>
<dbReference type="PANTHER" id="PTHR43019:SF23">
    <property type="entry name" value="PROTEASE DO-LIKE 5, CHLOROPLASTIC"/>
    <property type="match status" value="1"/>
</dbReference>
<dbReference type="RefSeq" id="WP_120047132.1">
    <property type="nucleotide sequence ID" value="NZ_RAHX01000001.1"/>
</dbReference>
<dbReference type="OrthoDB" id="9766361at2"/>
<dbReference type="GO" id="GO:0004252">
    <property type="term" value="F:serine-type endopeptidase activity"/>
    <property type="evidence" value="ECO:0007669"/>
    <property type="project" value="InterPro"/>
</dbReference>
<keyword evidence="2" id="KW-1133">Transmembrane helix</keyword>
<protein>
    <submittedName>
        <fullName evidence="4">Serine protease</fullName>
    </submittedName>
</protein>
<evidence type="ECO:0000256" key="2">
    <source>
        <dbReference type="SAM" id="Phobius"/>
    </source>
</evidence>
<organism evidence="4 5">
    <name type="scientific">Aurantiacibacter aquimixticola</name>
    <dbReference type="NCBI Taxonomy" id="1958945"/>
    <lineage>
        <taxon>Bacteria</taxon>
        <taxon>Pseudomonadati</taxon>
        <taxon>Pseudomonadota</taxon>
        <taxon>Alphaproteobacteria</taxon>
        <taxon>Sphingomonadales</taxon>
        <taxon>Erythrobacteraceae</taxon>
        <taxon>Aurantiacibacter</taxon>
    </lineage>
</organism>
<dbReference type="Pfam" id="PF13365">
    <property type="entry name" value="Trypsin_2"/>
    <property type="match status" value="1"/>
</dbReference>
<feature type="chain" id="PRO_5019267504" evidence="3">
    <location>
        <begin position="25"/>
        <end position="521"/>
    </location>
</feature>
<proteinExistence type="predicted"/>
<dbReference type="Gene3D" id="2.40.10.10">
    <property type="entry name" value="Trypsin-like serine proteases"/>
    <property type="match status" value="2"/>
</dbReference>
<evidence type="ECO:0000313" key="4">
    <source>
        <dbReference type="EMBL" id="RJY08244.1"/>
    </source>
</evidence>
<keyword evidence="4" id="KW-0378">Hydrolase</keyword>
<evidence type="ECO:0000313" key="5">
    <source>
        <dbReference type="Proteomes" id="UP000285232"/>
    </source>
</evidence>
<dbReference type="PRINTS" id="PR00834">
    <property type="entry name" value="PROTEASES2C"/>
</dbReference>
<sequence>MLRLLAILALAVTVFAALTPAAKADPADIEAATRGVARVVIIGRDGEEIFPISHGTGFAVSRNRIVTNAHVVQQAVDDDRLDIGIVPAEGDKAVYARLVAISPRNDLALLEATEPLGLPPLTISGNPPRTGAVTAVGYPLNVDRAQGLSFQDMFRAQPPVTATGFLSGRRPSRDFDTLLHTAPIAAGNSGGPLVDDCGRVIGVNSFGTESQGSDAEFFFAVSTRELLPFLRANDVTPRINAAECRSLAELDAEEQARQNAARADAAERAAAQAEAQDRRTAEVRRDVGYEVMAQRENRFALAFLLLFIAIGAGGVAAYGHRQKDYRLRAIAGGIALIAIVGAMIAWITRPAYSQIETRVEERLRAEMDSEEGGAIPPPATARAGTYQCVLDESRSRVTGGPAEDIAIEWSESGCVNGRTQYGLDQGEWTRIFVPANEAAVSVNSFDPESGRFTMERYLLSREGMTDARSARGQYNAPSCGADEGTARDLGGSQNAIASALPDTPNERLVYACRHLNDETTR</sequence>
<feature type="compositionally biased region" description="Low complexity" evidence="1">
    <location>
        <begin position="258"/>
        <end position="274"/>
    </location>
</feature>
<dbReference type="InterPro" id="IPR009003">
    <property type="entry name" value="Peptidase_S1_PA"/>
</dbReference>
<evidence type="ECO:0000256" key="3">
    <source>
        <dbReference type="SAM" id="SignalP"/>
    </source>
</evidence>
<gene>
    <name evidence="4" type="ORF">D6201_01720</name>
</gene>
<keyword evidence="2" id="KW-0812">Transmembrane</keyword>
<feature type="region of interest" description="Disordered" evidence="1">
    <location>
        <begin position="258"/>
        <end position="277"/>
    </location>
</feature>
<evidence type="ECO:0000256" key="1">
    <source>
        <dbReference type="SAM" id="MobiDB-lite"/>
    </source>
</evidence>
<keyword evidence="3" id="KW-0732">Signal</keyword>
<feature type="signal peptide" evidence="3">
    <location>
        <begin position="1"/>
        <end position="24"/>
    </location>
</feature>
<keyword evidence="4" id="KW-0645">Protease</keyword>
<feature type="transmembrane region" description="Helical" evidence="2">
    <location>
        <begin position="330"/>
        <end position="348"/>
    </location>
</feature>
<dbReference type="Proteomes" id="UP000285232">
    <property type="component" value="Unassembled WGS sequence"/>
</dbReference>
<feature type="transmembrane region" description="Helical" evidence="2">
    <location>
        <begin position="299"/>
        <end position="318"/>
    </location>
</feature>
<reference evidence="4 5" key="1">
    <citation type="journal article" date="2017" name="Int. J. Syst. Evol. Microbiol.">
        <title>Erythrobacter aquimixticola sp. nov., isolated from the junction between the ocean and a freshwater spring.</title>
        <authorList>
            <person name="Park S."/>
            <person name="Jung Y.T."/>
            <person name="Choi S.J."/>
            <person name="Yoon J.H."/>
        </authorList>
    </citation>
    <scope>NUCLEOTIDE SEQUENCE [LARGE SCALE GENOMIC DNA]</scope>
    <source>
        <strain evidence="4 5">JSSK-14</strain>
    </source>
</reference>
<dbReference type="EMBL" id="RAHX01000001">
    <property type="protein sequence ID" value="RJY08244.1"/>
    <property type="molecule type" value="Genomic_DNA"/>
</dbReference>
<accession>A0A419RR60</accession>
<dbReference type="GO" id="GO:0006508">
    <property type="term" value="P:proteolysis"/>
    <property type="evidence" value="ECO:0007669"/>
    <property type="project" value="UniProtKB-KW"/>
</dbReference>
<name>A0A419RR60_9SPHN</name>
<dbReference type="InterPro" id="IPR001940">
    <property type="entry name" value="Peptidase_S1C"/>
</dbReference>
<dbReference type="PANTHER" id="PTHR43019">
    <property type="entry name" value="SERINE ENDOPROTEASE DEGS"/>
    <property type="match status" value="1"/>
</dbReference>
<keyword evidence="5" id="KW-1185">Reference proteome</keyword>
<keyword evidence="2" id="KW-0472">Membrane</keyword>
<dbReference type="SUPFAM" id="SSF50494">
    <property type="entry name" value="Trypsin-like serine proteases"/>
    <property type="match status" value="1"/>
</dbReference>